<accession>A0ACB9LIZ8</accession>
<sequence length="260" mass="27719">MRIRKRQVPLPLSSLSPIPLSDPLFLLKSPPPPRIDPGNHPPAGYFPEEEGKGSSSSSNYHHSRGPDYAAEKALAGSSPAAEVNRRSSSTNDDDDEEYKWDVKVKGSSSGNNSGKRRGRGGVGVGVAGGGANAEGSRCSRVNGRGWRCGQLTLVGYSLCEHHLGKGRLRSMANVRGRSAIGVMETTRNEDEKPQQPPETSLISGTREGNIFPGDSEEEDDEKEEDAASIGGPRKKARSMSSLLGQKVSNQDDNGADISLP</sequence>
<dbReference type="EMBL" id="CM042890">
    <property type="protein sequence ID" value="KAI4310654.1"/>
    <property type="molecule type" value="Genomic_DNA"/>
</dbReference>
<keyword evidence="2" id="KW-1185">Reference proteome</keyword>
<comment type="caution">
    <text evidence="1">The sequence shown here is derived from an EMBL/GenBank/DDBJ whole genome shotgun (WGS) entry which is preliminary data.</text>
</comment>
<dbReference type="Proteomes" id="UP001057402">
    <property type="component" value="Chromosome 11"/>
</dbReference>
<evidence type="ECO:0000313" key="1">
    <source>
        <dbReference type="EMBL" id="KAI4310654.1"/>
    </source>
</evidence>
<name>A0ACB9LIZ8_9MYRT</name>
<reference evidence="2" key="1">
    <citation type="journal article" date="2023" name="Front. Plant Sci.">
        <title>Chromosomal-level genome assembly of Melastoma candidum provides insights into trichome evolution.</title>
        <authorList>
            <person name="Zhong Y."/>
            <person name="Wu W."/>
            <person name="Sun C."/>
            <person name="Zou P."/>
            <person name="Liu Y."/>
            <person name="Dai S."/>
            <person name="Zhou R."/>
        </authorList>
    </citation>
    <scope>NUCLEOTIDE SEQUENCE [LARGE SCALE GENOMIC DNA]</scope>
</reference>
<protein>
    <submittedName>
        <fullName evidence="1">Uncharacterized protein</fullName>
    </submittedName>
</protein>
<organism evidence="1 2">
    <name type="scientific">Melastoma candidum</name>
    <dbReference type="NCBI Taxonomy" id="119954"/>
    <lineage>
        <taxon>Eukaryota</taxon>
        <taxon>Viridiplantae</taxon>
        <taxon>Streptophyta</taxon>
        <taxon>Embryophyta</taxon>
        <taxon>Tracheophyta</taxon>
        <taxon>Spermatophyta</taxon>
        <taxon>Magnoliopsida</taxon>
        <taxon>eudicotyledons</taxon>
        <taxon>Gunneridae</taxon>
        <taxon>Pentapetalae</taxon>
        <taxon>rosids</taxon>
        <taxon>malvids</taxon>
        <taxon>Myrtales</taxon>
        <taxon>Melastomataceae</taxon>
        <taxon>Melastomatoideae</taxon>
        <taxon>Melastomateae</taxon>
        <taxon>Melastoma</taxon>
    </lineage>
</organism>
<gene>
    <name evidence="1" type="ORF">MLD38_035616</name>
</gene>
<evidence type="ECO:0000313" key="2">
    <source>
        <dbReference type="Proteomes" id="UP001057402"/>
    </source>
</evidence>
<proteinExistence type="predicted"/>